<dbReference type="SUPFAM" id="SSF54171">
    <property type="entry name" value="DNA-binding domain"/>
    <property type="match status" value="3"/>
</dbReference>
<feature type="region of interest" description="Disordered" evidence="6">
    <location>
        <begin position="585"/>
        <end position="611"/>
    </location>
</feature>
<comment type="subcellular location">
    <subcellularLocation>
        <location evidence="1">Nucleus</location>
    </subcellularLocation>
</comment>
<keyword evidence="5" id="KW-0539">Nucleus</keyword>
<feature type="domain" description="MBD" evidence="7">
    <location>
        <begin position="78"/>
        <end position="151"/>
    </location>
</feature>
<keyword evidence="9" id="KW-1185">Reference proteome</keyword>
<keyword evidence="4" id="KW-0804">Transcription</keyword>
<feature type="domain" description="MBD" evidence="7">
    <location>
        <begin position="1"/>
        <end position="71"/>
    </location>
</feature>
<feature type="domain" description="MBD" evidence="7">
    <location>
        <begin position="167"/>
        <end position="234"/>
    </location>
</feature>
<protein>
    <recommendedName>
        <fullName evidence="7">MBD domain-containing protein</fullName>
    </recommendedName>
</protein>
<feature type="compositionally biased region" description="Basic and acidic residues" evidence="6">
    <location>
        <begin position="273"/>
        <end position="303"/>
    </location>
</feature>
<reference evidence="8 9" key="1">
    <citation type="submission" date="2018-10" db="EMBL/GenBank/DDBJ databases">
        <title>A high-quality apple genome assembly.</title>
        <authorList>
            <person name="Hu J."/>
        </authorList>
    </citation>
    <scope>NUCLEOTIDE SEQUENCE [LARGE SCALE GENOMIC DNA]</scope>
    <source>
        <strain evidence="9">cv. HFTH1</strain>
        <tissue evidence="8">Young leaf</tissue>
    </source>
</reference>
<feature type="region of interest" description="Disordered" evidence="6">
    <location>
        <begin position="255"/>
        <end position="313"/>
    </location>
</feature>
<accession>A0A498I648</accession>
<organism evidence="8 9">
    <name type="scientific">Malus domestica</name>
    <name type="common">Apple</name>
    <name type="synonym">Pyrus malus</name>
    <dbReference type="NCBI Taxonomy" id="3750"/>
    <lineage>
        <taxon>Eukaryota</taxon>
        <taxon>Viridiplantae</taxon>
        <taxon>Streptophyta</taxon>
        <taxon>Embryophyta</taxon>
        <taxon>Tracheophyta</taxon>
        <taxon>Spermatophyta</taxon>
        <taxon>Magnoliopsida</taxon>
        <taxon>eudicotyledons</taxon>
        <taxon>Gunneridae</taxon>
        <taxon>Pentapetalae</taxon>
        <taxon>rosids</taxon>
        <taxon>fabids</taxon>
        <taxon>Rosales</taxon>
        <taxon>Rosaceae</taxon>
        <taxon>Amygdaloideae</taxon>
        <taxon>Maleae</taxon>
        <taxon>Malus</taxon>
    </lineage>
</organism>
<evidence type="ECO:0000256" key="2">
    <source>
        <dbReference type="ARBA" id="ARBA00023015"/>
    </source>
</evidence>
<evidence type="ECO:0000256" key="3">
    <source>
        <dbReference type="ARBA" id="ARBA00023125"/>
    </source>
</evidence>
<evidence type="ECO:0000256" key="1">
    <source>
        <dbReference type="ARBA" id="ARBA00004123"/>
    </source>
</evidence>
<dbReference type="PANTHER" id="PTHR34067">
    <property type="entry name" value="OS04G0193200 PROTEIN"/>
    <property type="match status" value="1"/>
</dbReference>
<dbReference type="Gene3D" id="3.30.890.10">
    <property type="entry name" value="Methyl-cpg-binding Protein 2, Chain A"/>
    <property type="match status" value="3"/>
</dbReference>
<sequence length="1228" mass="135453">MVARSSPDWLPPGWSVQSRSQKRGRKIEFYTHLETGKKFFSKDDAMRYIKMQNTRGEKPQPTLVNIPDHSEEVPSQLEVDPTECPEWLPNGWKVELRTRQSGVQVGKEYKCYIDPSGECTFYSKPEVFRYLKTVKRKSSKSGTLTISSKRCITEKKAVTTVQLAKNVYVEKHHVEDLPPGWIKEIKVTKYANRFRRDPYYTDPDSGYVFRSKKDVFRYLETGEISKYAFKPKNMCNNDLKLVNDEIAPSSTIKMQKLEHPVTRRQLSQPNVELSDRHEGKRSLLEGEGSARDPGKLSSTRDEPVLTPPAYTLNENNSLEPVMEKCNVRRALVHSGKSKNKETLNLSRRSSKRLARSRLELPETEISKLLDKGVSSESVVAFASTIDVIQEKHLTGNILEKCAKTKEDCSPDTSMEKSYVRRTPIDSSKSKNKEMLNFCRRFSKRLAGSRLELPETESSKLLDNRVPSENGLAFASTAGVVQQKNLTGNLLEKCAKTKEDCSPNTVMEKSNVRRTLVDSGKSKNKEKLNLSRRFSKRLAGSRLELPETEISELPDKMAPSVSGVAFTMTADVVQEKHLTDNLLEKCAKTKEDGSPSGSSYPKAELSERQEGERSLLEVVGSVIDPEKMMFAGNEPVLTPASYTLNENNSHKTVEKKSNVRKAPIGSSKSKSKEKLILSRRSSKRLAGLEPEEVANLASSERVVQAPTRKPSKSDTSQDVGLASDLVNRASQQLGAASEAEVSHHALTDIKSISHEDKMPIDDPVVPRAQQELETEIMDAEKPEPELSFLFGSDPCLEFAFKTLTGELPIADTVDNRSILRPAADMLHKKNLLDSGMEKNCSRKPRANKSKKNKDLKLSSWSSKQYAGVQPELLANTTSKERAIPNATENSCQSIAIPPVDLADEASQPLEITPEVKLASRACTAIYNSMQEETSYKRAKALEEHAVPQEKPQKFETEKAYVENPEPQFPFPFTDSWSDPCLDFAFKTLTGAIPLEDDYYQGYFQEKLDTSHNMALSDFGSPSLFRSDNLPQFNPPEQSAFGQQLSMNSAFLPSGNVSIPNCGGSGSGQQLSRNASSLPAGNVSISNCSGVCSGQQLSMNSEFLPSGNVSMPNCGGIGSGQQSSRNPSSLPPGNVSMSNCSGVCSGQQLFRNPTSLPTGNLSISNCSGVCSGHQLSMNSSFQPAGNMSTSNFSGVCSGQELSVNSSLLPAGSLVGSQWPCVDDYNGKVKS</sequence>
<feature type="region of interest" description="Disordered" evidence="6">
    <location>
        <begin position="1112"/>
        <end position="1131"/>
    </location>
</feature>
<dbReference type="PANTHER" id="PTHR34067:SF20">
    <property type="entry name" value="OS08G0206700 PROTEIN"/>
    <property type="match status" value="1"/>
</dbReference>
<dbReference type="AlphaFoldDB" id="A0A498I648"/>
<feature type="compositionally biased region" description="Basic and acidic residues" evidence="6">
    <location>
        <begin position="647"/>
        <end position="656"/>
    </location>
</feature>
<evidence type="ECO:0000259" key="7">
    <source>
        <dbReference type="PROSITE" id="PS50982"/>
    </source>
</evidence>
<dbReference type="EMBL" id="RDQH01000340">
    <property type="protein sequence ID" value="RXH76971.1"/>
    <property type="molecule type" value="Genomic_DNA"/>
</dbReference>
<dbReference type="Proteomes" id="UP000290289">
    <property type="component" value="Chromosome 14"/>
</dbReference>
<dbReference type="STRING" id="3750.A0A498I648"/>
<keyword evidence="3" id="KW-0238">DNA-binding</keyword>
<comment type="caution">
    <text evidence="8">The sequence shown here is derived from an EMBL/GenBank/DDBJ whole genome shotgun (WGS) entry which is preliminary data.</text>
</comment>
<dbReference type="PROSITE" id="PS50982">
    <property type="entry name" value="MBD"/>
    <property type="match status" value="3"/>
</dbReference>
<evidence type="ECO:0000256" key="4">
    <source>
        <dbReference type="ARBA" id="ARBA00023163"/>
    </source>
</evidence>
<dbReference type="Pfam" id="PF01429">
    <property type="entry name" value="MBD"/>
    <property type="match status" value="2"/>
</dbReference>
<evidence type="ECO:0000313" key="9">
    <source>
        <dbReference type="Proteomes" id="UP000290289"/>
    </source>
</evidence>
<feature type="region of interest" description="Disordered" evidence="6">
    <location>
        <begin position="696"/>
        <end position="717"/>
    </location>
</feature>
<evidence type="ECO:0000256" key="5">
    <source>
        <dbReference type="ARBA" id="ARBA00023242"/>
    </source>
</evidence>
<evidence type="ECO:0000313" key="8">
    <source>
        <dbReference type="EMBL" id="RXH76971.1"/>
    </source>
</evidence>
<dbReference type="InterPro" id="IPR016177">
    <property type="entry name" value="DNA-bd_dom_sf"/>
</dbReference>
<feature type="region of interest" description="Disordered" evidence="6">
    <location>
        <begin position="640"/>
        <end position="677"/>
    </location>
</feature>
<name>A0A498I648_MALDO</name>
<dbReference type="GO" id="GO:0005634">
    <property type="term" value="C:nucleus"/>
    <property type="evidence" value="ECO:0007669"/>
    <property type="project" value="UniProtKB-SubCell"/>
</dbReference>
<dbReference type="InterPro" id="IPR001739">
    <property type="entry name" value="Methyl_CpG_DNA-bd"/>
</dbReference>
<proteinExistence type="predicted"/>
<evidence type="ECO:0000256" key="6">
    <source>
        <dbReference type="SAM" id="MobiDB-lite"/>
    </source>
</evidence>
<dbReference type="GO" id="GO:0003677">
    <property type="term" value="F:DNA binding"/>
    <property type="evidence" value="ECO:0007669"/>
    <property type="project" value="UniProtKB-KW"/>
</dbReference>
<dbReference type="InterPro" id="IPR038945">
    <property type="entry name" value="MBD13-like"/>
</dbReference>
<gene>
    <name evidence="8" type="ORF">DVH24_019859</name>
</gene>
<keyword evidence="2" id="KW-0805">Transcription regulation</keyword>